<dbReference type="PANTHER" id="PTHR21708:SF45">
    <property type="entry name" value="2-DEHYDROPANTOATE 2-REDUCTASE"/>
    <property type="match status" value="1"/>
</dbReference>
<dbReference type="EC" id="1.1.1.169" evidence="2"/>
<evidence type="ECO:0000256" key="2">
    <source>
        <dbReference type="ARBA" id="ARBA00013014"/>
    </source>
</evidence>
<evidence type="ECO:0000259" key="9">
    <source>
        <dbReference type="Pfam" id="PF08546"/>
    </source>
</evidence>
<keyword evidence="11" id="KW-1185">Reference proteome</keyword>
<dbReference type="InterPro" id="IPR036291">
    <property type="entry name" value="NAD(P)-bd_dom_sf"/>
</dbReference>
<evidence type="ECO:0000256" key="5">
    <source>
        <dbReference type="ARBA" id="ARBA00032024"/>
    </source>
</evidence>
<comment type="catalytic activity">
    <reaction evidence="6">
        <text>(R)-pantoate + NADP(+) = 2-dehydropantoate + NADPH + H(+)</text>
        <dbReference type="Rhea" id="RHEA:16233"/>
        <dbReference type="ChEBI" id="CHEBI:11561"/>
        <dbReference type="ChEBI" id="CHEBI:15378"/>
        <dbReference type="ChEBI" id="CHEBI:15980"/>
        <dbReference type="ChEBI" id="CHEBI:57783"/>
        <dbReference type="ChEBI" id="CHEBI:58349"/>
        <dbReference type="EC" id="1.1.1.169"/>
    </reaction>
</comment>
<organism evidence="10 11">
    <name type="scientific">Sphingomonas oleivorans</name>
    <dbReference type="NCBI Taxonomy" id="1735121"/>
    <lineage>
        <taxon>Bacteria</taxon>
        <taxon>Pseudomonadati</taxon>
        <taxon>Pseudomonadota</taxon>
        <taxon>Alphaproteobacteria</taxon>
        <taxon>Sphingomonadales</taxon>
        <taxon>Sphingomonadaceae</taxon>
        <taxon>Sphingomonas</taxon>
    </lineage>
</organism>
<dbReference type="GO" id="GO:0005737">
    <property type="term" value="C:cytoplasm"/>
    <property type="evidence" value="ECO:0007669"/>
    <property type="project" value="TreeGrafter"/>
</dbReference>
<dbReference type="GO" id="GO:0008677">
    <property type="term" value="F:2-dehydropantoate 2-reductase activity"/>
    <property type="evidence" value="ECO:0007669"/>
    <property type="project" value="UniProtKB-EC"/>
</dbReference>
<dbReference type="NCBIfam" id="NF005089">
    <property type="entry name" value="PRK06522.1-4"/>
    <property type="match status" value="1"/>
</dbReference>
<dbReference type="Pfam" id="PF02558">
    <property type="entry name" value="ApbA"/>
    <property type="match status" value="1"/>
</dbReference>
<proteinExistence type="predicted"/>
<evidence type="ECO:0000313" key="11">
    <source>
        <dbReference type="Proteomes" id="UP000244162"/>
    </source>
</evidence>
<dbReference type="Proteomes" id="UP000244162">
    <property type="component" value="Unassembled WGS sequence"/>
</dbReference>
<reference evidence="10 11" key="1">
    <citation type="submission" date="2017-09" db="EMBL/GenBank/DDBJ databases">
        <title>Sphingomonas panjinensis sp.nov., isolated from oil-contaminated soil.</title>
        <authorList>
            <person name="Wang L."/>
            <person name="Chen L."/>
        </authorList>
    </citation>
    <scope>NUCLEOTIDE SEQUENCE [LARGE SCALE GENOMIC DNA]</scope>
    <source>
        <strain evidence="10 11">FW-11</strain>
    </source>
</reference>
<dbReference type="SUPFAM" id="SSF51735">
    <property type="entry name" value="NAD(P)-binding Rossmann-fold domains"/>
    <property type="match status" value="1"/>
</dbReference>
<dbReference type="PANTHER" id="PTHR21708">
    <property type="entry name" value="PROBABLE 2-DEHYDROPANTOATE 2-REDUCTASE"/>
    <property type="match status" value="1"/>
</dbReference>
<keyword evidence="7" id="KW-0812">Transmembrane</keyword>
<accession>A0A2T5G271</accession>
<keyword evidence="7" id="KW-1133">Transmembrane helix</keyword>
<dbReference type="InterPro" id="IPR013752">
    <property type="entry name" value="KPA_reductase"/>
</dbReference>
<dbReference type="OrthoDB" id="9796561at2"/>
<dbReference type="Gene3D" id="1.10.1040.10">
    <property type="entry name" value="N-(1-d-carboxylethyl)-l-norvaline Dehydrogenase, domain 2"/>
    <property type="match status" value="1"/>
</dbReference>
<evidence type="ECO:0000256" key="1">
    <source>
        <dbReference type="ARBA" id="ARBA00004994"/>
    </source>
</evidence>
<dbReference type="Pfam" id="PF08546">
    <property type="entry name" value="ApbA_C"/>
    <property type="match status" value="1"/>
</dbReference>
<evidence type="ECO:0000256" key="4">
    <source>
        <dbReference type="ARBA" id="ARBA00022655"/>
    </source>
</evidence>
<gene>
    <name evidence="10" type="ORF">CLG96_03765</name>
</gene>
<feature type="domain" description="Ketopantoate reductase C-terminal" evidence="9">
    <location>
        <begin position="206"/>
        <end position="325"/>
    </location>
</feature>
<evidence type="ECO:0000313" key="10">
    <source>
        <dbReference type="EMBL" id="PTQ13245.1"/>
    </source>
</evidence>
<evidence type="ECO:0000259" key="8">
    <source>
        <dbReference type="Pfam" id="PF02558"/>
    </source>
</evidence>
<keyword evidence="7" id="KW-0472">Membrane</keyword>
<dbReference type="InterPro" id="IPR008927">
    <property type="entry name" value="6-PGluconate_DH-like_C_sf"/>
</dbReference>
<dbReference type="UniPathway" id="UPA00028">
    <property type="reaction ID" value="UER00004"/>
</dbReference>
<dbReference type="GO" id="GO:0015940">
    <property type="term" value="P:pantothenate biosynthetic process"/>
    <property type="evidence" value="ECO:0007669"/>
    <property type="project" value="UniProtKB-UniPathway"/>
</dbReference>
<name>A0A2T5G271_9SPHN</name>
<keyword evidence="4" id="KW-0566">Pantothenate biosynthesis</keyword>
<dbReference type="Gene3D" id="3.40.50.720">
    <property type="entry name" value="NAD(P)-binding Rossmann-like Domain"/>
    <property type="match status" value="1"/>
</dbReference>
<dbReference type="InterPro" id="IPR013328">
    <property type="entry name" value="6PGD_dom2"/>
</dbReference>
<dbReference type="EMBL" id="NWBU01000004">
    <property type="protein sequence ID" value="PTQ13245.1"/>
    <property type="molecule type" value="Genomic_DNA"/>
</dbReference>
<evidence type="ECO:0000256" key="3">
    <source>
        <dbReference type="ARBA" id="ARBA00019465"/>
    </source>
</evidence>
<feature type="transmembrane region" description="Helical" evidence="7">
    <location>
        <begin position="12"/>
        <end position="30"/>
    </location>
</feature>
<dbReference type="InterPro" id="IPR013332">
    <property type="entry name" value="KPR_N"/>
</dbReference>
<sequence length="330" mass="34519">MERSVTSRRPRRICVAGVGAIGGAITGLLMEAGHAVHVVARGARRAQLAATGLAVRSGTRTIHARPLLGEPADLGVQDVLFVAVKAQALPEFLPRLMPMIGPGTIVVPAVNGLPWWYFQKEGGRFDGSSVETVDPGGVLMRLLPAGNIAGCVVYITAQMQADGAVDIIGAPRLILGRPDGQRDLVIADLAATLSDAGIGTSISTAIRADLWTKMALNLATNPLSVMSGATLHALFHRPDLLESVRAVLREAEALAGLYGVRPSMSLDAMVERGRAAGPFETSMLQDFRRGAPLELGAIADALFALADRMGFAMPAARAIVGQARGLATAR</sequence>
<protein>
    <recommendedName>
        <fullName evidence="3">2-dehydropantoate 2-reductase</fullName>
        <ecNumber evidence="2">1.1.1.169</ecNumber>
    </recommendedName>
    <alternativeName>
        <fullName evidence="5">Ketopantoate reductase</fullName>
    </alternativeName>
</protein>
<dbReference type="SUPFAM" id="SSF48179">
    <property type="entry name" value="6-phosphogluconate dehydrogenase C-terminal domain-like"/>
    <property type="match status" value="1"/>
</dbReference>
<comment type="caution">
    <text evidence="10">The sequence shown here is derived from an EMBL/GenBank/DDBJ whole genome shotgun (WGS) entry which is preliminary data.</text>
</comment>
<dbReference type="InterPro" id="IPR051402">
    <property type="entry name" value="KPR-Related"/>
</dbReference>
<evidence type="ECO:0000256" key="7">
    <source>
        <dbReference type="SAM" id="Phobius"/>
    </source>
</evidence>
<dbReference type="AlphaFoldDB" id="A0A2T5G271"/>
<comment type="pathway">
    <text evidence="1">Cofactor biosynthesis; (R)-pantothenate biosynthesis; (R)-pantoate from 3-methyl-2-oxobutanoate: step 2/2.</text>
</comment>
<feature type="domain" description="Ketopantoate reductase N-terminal" evidence="8">
    <location>
        <begin position="13"/>
        <end position="113"/>
    </location>
</feature>
<evidence type="ECO:0000256" key="6">
    <source>
        <dbReference type="ARBA" id="ARBA00048793"/>
    </source>
</evidence>